<dbReference type="EMBL" id="JAJTJA010000002">
    <property type="protein sequence ID" value="KAH8703544.1"/>
    <property type="molecule type" value="Genomic_DNA"/>
</dbReference>
<dbReference type="InterPro" id="IPR002018">
    <property type="entry name" value="CarbesteraseB"/>
</dbReference>
<evidence type="ECO:0000256" key="1">
    <source>
        <dbReference type="ARBA" id="ARBA00005964"/>
    </source>
</evidence>
<feature type="chain" id="PRO_5041776871" description="Carboxylic ester hydrolase" evidence="3">
    <location>
        <begin position="23"/>
        <end position="529"/>
    </location>
</feature>
<dbReference type="InterPro" id="IPR019819">
    <property type="entry name" value="Carboxylesterase_B_CS"/>
</dbReference>
<sequence length="529" mass="57823">MFPGFKAVSLGIALYTSGSAAALQTVKTTSGQLQGRLASGTTGVVEYLGIPYAQPPVGRLRWAPPEPFSGSGVIDATEFGYTCPANATFAPNSELTARSKEFSLTEQAPMILENLLEQEELEYSEDCLTLNVWTRPTTSDTKKAVLFWIYGGGFKTGSTNVTGYNGKYIADLEDVVIVSANYRLNIFGFPGNPNIRNNLGLLDQRLAVEWVRDNIEAFGGDPNRITLFGQSAGGESVDFYSFAWTSDPIVAGFIAESGTVLSPSAQEDASTAAKAWYNVTATLGCGDESSEPDALLSCMRLKDWETVQNAIPITSGISGVTGSFVPTIDNIVIFDDYAARLEAGNFIYRPLFLGNNNNEIGLFRPIFESENLTLSDAQWDYLNWVLYTCPASYRASGAVSSNVPTWRYRYFGEFPNLRLTINPDSGAWHGSEVLLIFNTDMGVQNIVDRTPEEGQIAEYLRKAWVSFANDPENGLTKYGFPRYNPLESTLLRLAYNNETGPQPTYPATYDTGCVIGTTLAEILITLESL</sequence>
<feature type="domain" description="Carboxylesterase type B" evidence="4">
    <location>
        <begin position="376"/>
        <end position="498"/>
    </location>
</feature>
<dbReference type="PROSITE" id="PS00941">
    <property type="entry name" value="CARBOXYLESTERASE_B_2"/>
    <property type="match status" value="1"/>
</dbReference>
<dbReference type="Pfam" id="PF00135">
    <property type="entry name" value="COesterase"/>
    <property type="match status" value="2"/>
</dbReference>
<dbReference type="InterPro" id="IPR029058">
    <property type="entry name" value="AB_hydrolase_fold"/>
</dbReference>
<evidence type="ECO:0000313" key="6">
    <source>
        <dbReference type="Proteomes" id="UP001201262"/>
    </source>
</evidence>
<keyword evidence="2 3" id="KW-0378">Hydrolase</keyword>
<dbReference type="PANTHER" id="PTHR43918">
    <property type="entry name" value="ACETYLCHOLINESTERASE"/>
    <property type="match status" value="1"/>
</dbReference>
<feature type="signal peptide" evidence="3">
    <location>
        <begin position="1"/>
        <end position="22"/>
    </location>
</feature>
<name>A0AAD4KZN0_9EURO</name>
<dbReference type="InterPro" id="IPR050654">
    <property type="entry name" value="AChE-related_enzymes"/>
</dbReference>
<keyword evidence="3" id="KW-0732">Signal</keyword>
<protein>
    <recommendedName>
        <fullName evidence="3">Carboxylic ester hydrolase</fullName>
        <ecNumber evidence="3">3.1.1.-</ecNumber>
    </recommendedName>
</protein>
<comment type="caution">
    <text evidence="5">The sequence shown here is derived from an EMBL/GenBank/DDBJ whole genome shotgun (WGS) entry which is preliminary data.</text>
</comment>
<dbReference type="GO" id="GO:0052689">
    <property type="term" value="F:carboxylic ester hydrolase activity"/>
    <property type="evidence" value="ECO:0007669"/>
    <property type="project" value="TreeGrafter"/>
</dbReference>
<gene>
    <name evidence="5" type="ORF">BGW36DRAFT_457790</name>
</gene>
<dbReference type="GeneID" id="70252280"/>
<dbReference type="PROSITE" id="PS00122">
    <property type="entry name" value="CARBOXYLESTERASE_B_1"/>
    <property type="match status" value="1"/>
</dbReference>
<evidence type="ECO:0000313" key="5">
    <source>
        <dbReference type="EMBL" id="KAH8703544.1"/>
    </source>
</evidence>
<proteinExistence type="inferred from homology"/>
<comment type="similarity">
    <text evidence="1 3">Belongs to the type-B carboxylesterase/lipase family.</text>
</comment>
<evidence type="ECO:0000256" key="2">
    <source>
        <dbReference type="ARBA" id="ARBA00022801"/>
    </source>
</evidence>
<feature type="domain" description="Carboxylesterase type B" evidence="4">
    <location>
        <begin position="24"/>
        <end position="370"/>
    </location>
</feature>
<dbReference type="SUPFAM" id="SSF53474">
    <property type="entry name" value="alpha/beta-Hydrolases"/>
    <property type="match status" value="1"/>
</dbReference>
<accession>A0AAD4KZN0</accession>
<dbReference type="PANTHER" id="PTHR43918:SF4">
    <property type="entry name" value="CARBOXYLIC ESTER HYDROLASE"/>
    <property type="match status" value="1"/>
</dbReference>
<organism evidence="5 6">
    <name type="scientific">Talaromyces proteolyticus</name>
    <dbReference type="NCBI Taxonomy" id="1131652"/>
    <lineage>
        <taxon>Eukaryota</taxon>
        <taxon>Fungi</taxon>
        <taxon>Dikarya</taxon>
        <taxon>Ascomycota</taxon>
        <taxon>Pezizomycotina</taxon>
        <taxon>Eurotiomycetes</taxon>
        <taxon>Eurotiomycetidae</taxon>
        <taxon>Eurotiales</taxon>
        <taxon>Trichocomaceae</taxon>
        <taxon>Talaromyces</taxon>
        <taxon>Talaromyces sect. Bacilispori</taxon>
    </lineage>
</organism>
<dbReference type="EC" id="3.1.1.-" evidence="3"/>
<evidence type="ECO:0000259" key="4">
    <source>
        <dbReference type="Pfam" id="PF00135"/>
    </source>
</evidence>
<reference evidence="5" key="1">
    <citation type="submission" date="2021-12" db="EMBL/GenBank/DDBJ databases">
        <title>Convergent genome expansion in fungi linked to evolution of root-endophyte symbiosis.</title>
        <authorList>
            <consortium name="DOE Joint Genome Institute"/>
            <person name="Ke Y.-H."/>
            <person name="Bonito G."/>
            <person name="Liao H.-L."/>
            <person name="Looney B."/>
            <person name="Rojas-Flechas A."/>
            <person name="Nash J."/>
            <person name="Hameed K."/>
            <person name="Schadt C."/>
            <person name="Martin F."/>
            <person name="Crous P.W."/>
            <person name="Miettinen O."/>
            <person name="Magnuson J.K."/>
            <person name="Labbe J."/>
            <person name="Jacobson D."/>
            <person name="Doktycz M.J."/>
            <person name="Veneault-Fourrey C."/>
            <person name="Kuo A."/>
            <person name="Mondo S."/>
            <person name="Calhoun S."/>
            <person name="Riley R."/>
            <person name="Ohm R."/>
            <person name="LaButti K."/>
            <person name="Andreopoulos B."/>
            <person name="Pangilinan J."/>
            <person name="Nolan M."/>
            <person name="Tritt A."/>
            <person name="Clum A."/>
            <person name="Lipzen A."/>
            <person name="Daum C."/>
            <person name="Barry K."/>
            <person name="Grigoriev I.V."/>
            <person name="Vilgalys R."/>
        </authorList>
    </citation>
    <scope>NUCLEOTIDE SEQUENCE</scope>
    <source>
        <strain evidence="5">PMI_201</strain>
    </source>
</reference>
<keyword evidence="6" id="KW-1185">Reference proteome</keyword>
<dbReference type="RefSeq" id="XP_046076562.1">
    <property type="nucleotide sequence ID" value="XM_046221993.1"/>
</dbReference>
<evidence type="ECO:0000256" key="3">
    <source>
        <dbReference type="RuleBase" id="RU361235"/>
    </source>
</evidence>
<dbReference type="Proteomes" id="UP001201262">
    <property type="component" value="Unassembled WGS sequence"/>
</dbReference>
<dbReference type="Gene3D" id="3.40.50.1820">
    <property type="entry name" value="alpha/beta hydrolase"/>
    <property type="match status" value="1"/>
</dbReference>
<dbReference type="InterPro" id="IPR019826">
    <property type="entry name" value="Carboxylesterase_B_AS"/>
</dbReference>
<dbReference type="AlphaFoldDB" id="A0AAD4KZN0"/>